<comment type="caution">
    <text evidence="6">The sequence shown here is derived from an EMBL/GenBank/DDBJ whole genome shotgun (WGS) entry which is preliminary data.</text>
</comment>
<dbReference type="InterPro" id="IPR050055">
    <property type="entry name" value="EF-Tu_GTPase"/>
</dbReference>
<dbReference type="InterPro" id="IPR057335">
    <property type="entry name" value="Beta-barrel_SelB"/>
</dbReference>
<accession>A0ABS4YQ48</accession>
<evidence type="ECO:0000259" key="5">
    <source>
        <dbReference type="PROSITE" id="PS51722"/>
    </source>
</evidence>
<reference evidence="6 7" key="1">
    <citation type="submission" date="2021-03" db="EMBL/GenBank/DDBJ databases">
        <title>Sequencing the genomes of 1000 actinobacteria strains.</title>
        <authorList>
            <person name="Klenk H.-P."/>
        </authorList>
    </citation>
    <scope>NUCLEOTIDE SEQUENCE [LARGE SCALE GENOMIC DNA]</scope>
    <source>
        <strain evidence="6 7">DSM 14564</strain>
    </source>
</reference>
<gene>
    <name evidence="6" type="ORF">JOF44_003618</name>
</gene>
<evidence type="ECO:0000256" key="2">
    <source>
        <dbReference type="ARBA" id="ARBA00022490"/>
    </source>
</evidence>
<dbReference type="SUPFAM" id="SSF46785">
    <property type="entry name" value="Winged helix' DNA-binding domain"/>
    <property type="match status" value="1"/>
</dbReference>
<dbReference type="PROSITE" id="PS51722">
    <property type="entry name" value="G_TR_2"/>
    <property type="match status" value="1"/>
</dbReference>
<dbReference type="InterPro" id="IPR015191">
    <property type="entry name" value="SelB_WHD4"/>
</dbReference>
<keyword evidence="4" id="KW-0547">Nucleotide-binding</keyword>
<keyword evidence="2" id="KW-0963">Cytoplasm</keyword>
<evidence type="ECO:0000256" key="3">
    <source>
        <dbReference type="ARBA" id="ARBA00022917"/>
    </source>
</evidence>
<dbReference type="SUPFAM" id="SSF52540">
    <property type="entry name" value="P-loop containing nucleoside triphosphate hydrolases"/>
    <property type="match status" value="1"/>
</dbReference>
<dbReference type="InterPro" id="IPR009000">
    <property type="entry name" value="Transl_B-barrel_sf"/>
</dbReference>
<keyword evidence="4" id="KW-0342">GTP-binding</keyword>
<sequence>MRQVVATAGHVDHGKSTLIRALTGTDPDRLREEKQRGLTIELGFAGMTLPSGTEVSFVDVPGHERFLGTMLAGLGPAPIVCFVIAADEGWSAQSGDHRDALEALGIDQGLIVITRTDLALGGTDTTLDRARAELAGTGLADAPAVAVSAVTGDGMDQLRDRLDEVVRSAPAPSATQRVRLWVDRSFPISGAGTVVTGTLPAGTLAQGDRLELAGARRGGVLTVRGLQHLGGQTDRLVPVTRAAVNLRGVAAEDIGRGDALLTPGTWTRTAVLDVRRMSGDGFESAPAQLMVHLGTATVAARVRPLGADHARFTLDRPLPLTVGDRLVLRATSSRAVRGGALVLDLDPPRLDRRGDGLRRARTLTAMSARGDAAAEVERRGAMREDTLVRAGIAVPAQLPETLVRHGPWLVDAPALRSWSARLRELVAADRDADALSPGLPRKAAADALELPDPDLLAPVLEAAGLHQVTGRIRATADAGSLGPAEPAVRRLEQRLGAHPFVAPEADELVVLGLGPRELAAAARQRRLLRLPGEVILLPTAPALAMRELAALPQPFTTSQARQALGTTRRIAIPLLEHLDARGWTRRPDPGHREIVR</sequence>
<keyword evidence="6" id="KW-0251">Elongation factor</keyword>
<keyword evidence="3" id="KW-0648">Protein biosynthesis</keyword>
<dbReference type="InterPro" id="IPR000795">
    <property type="entry name" value="T_Tr_GTP-bd_dom"/>
</dbReference>
<evidence type="ECO:0000256" key="1">
    <source>
        <dbReference type="ARBA" id="ARBA00004496"/>
    </source>
</evidence>
<dbReference type="Gene3D" id="2.40.30.10">
    <property type="entry name" value="Translation factors"/>
    <property type="match status" value="1"/>
</dbReference>
<dbReference type="InterPro" id="IPR036390">
    <property type="entry name" value="WH_DNA-bd_sf"/>
</dbReference>
<dbReference type="PANTHER" id="PTHR43721">
    <property type="entry name" value="ELONGATION FACTOR TU-RELATED"/>
    <property type="match status" value="1"/>
</dbReference>
<evidence type="ECO:0000313" key="6">
    <source>
        <dbReference type="EMBL" id="MBP2410715.1"/>
    </source>
</evidence>
<feature type="domain" description="Tr-type G" evidence="5">
    <location>
        <begin position="1"/>
        <end position="171"/>
    </location>
</feature>
<protein>
    <submittedName>
        <fullName evidence="6">Selenocysteine-specific elongation factor</fullName>
    </submittedName>
</protein>
<keyword evidence="7" id="KW-1185">Reference proteome</keyword>
<dbReference type="Pfam" id="PF25461">
    <property type="entry name" value="Beta-barrel_SelB"/>
    <property type="match status" value="1"/>
</dbReference>
<dbReference type="CDD" id="cd04171">
    <property type="entry name" value="SelB"/>
    <property type="match status" value="1"/>
</dbReference>
<dbReference type="EMBL" id="JAGIOC010000001">
    <property type="protein sequence ID" value="MBP2410715.1"/>
    <property type="molecule type" value="Genomic_DNA"/>
</dbReference>
<dbReference type="PANTHER" id="PTHR43721:SF22">
    <property type="entry name" value="ELONGATION FACTOR TU, MITOCHONDRIAL"/>
    <property type="match status" value="1"/>
</dbReference>
<evidence type="ECO:0000313" key="7">
    <source>
        <dbReference type="Proteomes" id="UP000698222"/>
    </source>
</evidence>
<dbReference type="Gene3D" id="1.10.10.10">
    <property type="entry name" value="Winged helix-like DNA-binding domain superfamily/Winged helix DNA-binding domain"/>
    <property type="match status" value="1"/>
</dbReference>
<dbReference type="SUPFAM" id="SSF50447">
    <property type="entry name" value="Translation proteins"/>
    <property type="match status" value="1"/>
</dbReference>
<dbReference type="Pfam" id="PF09107">
    <property type="entry name" value="WHD_3rd_SelB"/>
    <property type="match status" value="1"/>
</dbReference>
<comment type="subcellular location">
    <subcellularLocation>
        <location evidence="1">Cytoplasm</location>
    </subcellularLocation>
</comment>
<evidence type="ECO:0000256" key="4">
    <source>
        <dbReference type="ARBA" id="ARBA00023134"/>
    </source>
</evidence>
<name>A0ABS4YQ48_9MICO</name>
<dbReference type="InterPro" id="IPR027417">
    <property type="entry name" value="P-loop_NTPase"/>
</dbReference>
<dbReference type="Gene3D" id="3.40.50.300">
    <property type="entry name" value="P-loop containing nucleotide triphosphate hydrolases"/>
    <property type="match status" value="1"/>
</dbReference>
<dbReference type="InterPro" id="IPR036388">
    <property type="entry name" value="WH-like_DNA-bd_sf"/>
</dbReference>
<dbReference type="RefSeq" id="WP_209894820.1">
    <property type="nucleotide sequence ID" value="NZ_BAAAJV010000008.1"/>
</dbReference>
<dbReference type="InterPro" id="IPR004535">
    <property type="entry name" value="Transl_elong_SelB"/>
</dbReference>
<dbReference type="Proteomes" id="UP000698222">
    <property type="component" value="Unassembled WGS sequence"/>
</dbReference>
<proteinExistence type="predicted"/>
<organism evidence="6 7">
    <name type="scientific">Brachybacterium fresconis</name>
    <dbReference type="NCBI Taxonomy" id="173363"/>
    <lineage>
        <taxon>Bacteria</taxon>
        <taxon>Bacillati</taxon>
        <taxon>Actinomycetota</taxon>
        <taxon>Actinomycetes</taxon>
        <taxon>Micrococcales</taxon>
        <taxon>Dermabacteraceae</taxon>
        <taxon>Brachybacterium</taxon>
    </lineage>
</organism>
<dbReference type="Pfam" id="PF00009">
    <property type="entry name" value="GTP_EFTU"/>
    <property type="match status" value="1"/>
</dbReference>
<dbReference type="GO" id="GO:0003746">
    <property type="term" value="F:translation elongation factor activity"/>
    <property type="evidence" value="ECO:0007669"/>
    <property type="project" value="UniProtKB-KW"/>
</dbReference>
<dbReference type="NCBIfam" id="TIGR00475">
    <property type="entry name" value="selB"/>
    <property type="match status" value="1"/>
</dbReference>